<dbReference type="Gene3D" id="1.20.1730.10">
    <property type="entry name" value="Sodium/glucose cotransporter"/>
    <property type="match status" value="1"/>
</dbReference>
<feature type="transmembrane region" description="Helical" evidence="1">
    <location>
        <begin position="163"/>
        <end position="185"/>
    </location>
</feature>
<organism evidence="2 3">
    <name type="scientific">Tetradesmus obliquus</name>
    <name type="common">Green alga</name>
    <name type="synonym">Acutodesmus obliquus</name>
    <dbReference type="NCBI Taxonomy" id="3088"/>
    <lineage>
        <taxon>Eukaryota</taxon>
        <taxon>Viridiplantae</taxon>
        <taxon>Chlorophyta</taxon>
        <taxon>core chlorophytes</taxon>
        <taxon>Chlorophyceae</taxon>
        <taxon>CS clade</taxon>
        <taxon>Sphaeropleales</taxon>
        <taxon>Scenedesmaceae</taxon>
        <taxon>Tetradesmus</taxon>
    </lineage>
</organism>
<feature type="transmembrane region" description="Helical" evidence="1">
    <location>
        <begin position="132"/>
        <end position="151"/>
    </location>
</feature>
<feature type="transmembrane region" description="Helical" evidence="1">
    <location>
        <begin position="59"/>
        <end position="77"/>
    </location>
</feature>
<dbReference type="InterPro" id="IPR038377">
    <property type="entry name" value="Na/Glc_symporter_sf"/>
</dbReference>
<evidence type="ECO:0000313" key="3">
    <source>
        <dbReference type="Proteomes" id="UP001244341"/>
    </source>
</evidence>
<protein>
    <submittedName>
        <fullName evidence="2">Uncharacterized protein</fullName>
    </submittedName>
</protein>
<keyword evidence="3" id="KW-1185">Reference proteome</keyword>
<gene>
    <name evidence="2" type="ORF">OEZ85_014006</name>
</gene>
<dbReference type="Proteomes" id="UP001244341">
    <property type="component" value="Chromosome 8b"/>
</dbReference>
<feature type="transmembrane region" description="Helical" evidence="1">
    <location>
        <begin position="197"/>
        <end position="217"/>
    </location>
</feature>
<keyword evidence="1" id="KW-0472">Membrane</keyword>
<evidence type="ECO:0000256" key="1">
    <source>
        <dbReference type="SAM" id="Phobius"/>
    </source>
</evidence>
<dbReference type="InterPro" id="IPR050277">
    <property type="entry name" value="Sodium:Solute_Symporter"/>
</dbReference>
<feature type="transmembrane region" description="Helical" evidence="1">
    <location>
        <begin position="475"/>
        <end position="495"/>
    </location>
</feature>
<feature type="transmembrane region" description="Helical" evidence="1">
    <location>
        <begin position="371"/>
        <end position="388"/>
    </location>
</feature>
<name>A0ABY8U6L4_TETOB</name>
<feature type="transmembrane region" description="Helical" evidence="1">
    <location>
        <begin position="237"/>
        <end position="258"/>
    </location>
</feature>
<keyword evidence="1" id="KW-1133">Transmembrane helix</keyword>
<accession>A0ABY8U6L4</accession>
<proteinExistence type="predicted"/>
<reference evidence="2 3" key="1">
    <citation type="submission" date="2023-05" db="EMBL/GenBank/DDBJ databases">
        <title>A 100% complete, gapless, phased diploid assembly of the Scenedesmus obliquus UTEX 3031 genome.</title>
        <authorList>
            <person name="Biondi T.C."/>
            <person name="Hanschen E.R."/>
            <person name="Kwon T."/>
            <person name="Eng W."/>
            <person name="Kruse C.P.S."/>
            <person name="Koehler S.I."/>
            <person name="Kunde Y."/>
            <person name="Gleasner C.D."/>
            <person name="You Mak K.T."/>
            <person name="Polle J."/>
            <person name="Hovde B.T."/>
            <person name="Starkenburg S.R."/>
        </authorList>
    </citation>
    <scope>NUCLEOTIDE SEQUENCE [LARGE SCALE GENOMIC DNA]</scope>
    <source>
        <strain evidence="2 3">DOE0152z</strain>
    </source>
</reference>
<feature type="transmembrane region" description="Helical" evidence="1">
    <location>
        <begin position="394"/>
        <end position="416"/>
    </location>
</feature>
<feature type="transmembrane region" description="Helical" evidence="1">
    <location>
        <begin position="83"/>
        <end position="111"/>
    </location>
</feature>
<feature type="transmembrane region" description="Helical" evidence="1">
    <location>
        <begin position="428"/>
        <end position="448"/>
    </location>
</feature>
<dbReference type="PANTHER" id="PTHR48086:SF10">
    <property type="entry name" value="AGR155CP"/>
    <property type="match status" value="1"/>
</dbReference>
<feature type="transmembrane region" description="Helical" evidence="1">
    <location>
        <begin position="16"/>
        <end position="38"/>
    </location>
</feature>
<dbReference type="PANTHER" id="PTHR48086">
    <property type="entry name" value="SODIUM/PROLINE SYMPORTER-RELATED"/>
    <property type="match status" value="1"/>
</dbReference>
<dbReference type="EMBL" id="CP126215">
    <property type="protein sequence ID" value="WIA17111.1"/>
    <property type="molecule type" value="Genomic_DNA"/>
</dbReference>
<feature type="transmembrane region" description="Helical" evidence="1">
    <location>
        <begin position="331"/>
        <end position="351"/>
    </location>
</feature>
<sequence>MEQQAAQPAWAVPVCYAVGTFVAVAFATYAFAYGTWWTRKMAGKQSTEDFITARGTQNIWRIGWSFYAGAVGAWVIVAPSQYASFSGIVGLVVYAIASGLPILLIALFGSFMKQMPHVLSLSDFMGWRFGPIAKTIVFLIAMFNMAIALLAEYTTIGSIFSDYVGSVSFGIIIVIGVLTLAYTAYGGLAVSIATDMVQGIASVVLAIVLAIFVAVTYRQQPIPSPLPEGMGPNFFGYIAIFTLTVSLISSTMFSEAVWQRVWASATPRALYGGAAVGFVSITLIVFLSGFGGWLAFVWGYASFEAGTNPNTYLMQLLNQAPADVPARVNSWVGVFVVLLAIVMNEGAVDSLQNGLAASISSHFLKNLPLKWTRVAVIVLNVPLVIIGTRGFPVLSLFLVGNLLTCCAIIPLMSGLIPRLRSFITETAFVLGVTGGIFGVTASGVYVSWIPGDVAGSFAAGANWGWYGNNYDWQPFVAALVCSTAVTYGWSLLAWAMRRGAGVYGPGVSGVLMRIPGMKFITATPDWSPGYAAGQHPADAKLTVWDSAGDAGALKNGAKPIQSV</sequence>
<feature type="transmembrane region" description="Helical" evidence="1">
    <location>
        <begin position="270"/>
        <end position="301"/>
    </location>
</feature>
<evidence type="ECO:0000313" key="2">
    <source>
        <dbReference type="EMBL" id="WIA17111.1"/>
    </source>
</evidence>
<keyword evidence="1" id="KW-0812">Transmembrane</keyword>